<comment type="caution">
    <text evidence="2">The sequence shown here is derived from an EMBL/GenBank/DDBJ whole genome shotgun (WGS) entry which is preliminary data.</text>
</comment>
<dbReference type="SUPFAM" id="SSF54593">
    <property type="entry name" value="Glyoxalase/Bleomycin resistance protein/Dihydroxybiphenyl dioxygenase"/>
    <property type="match status" value="1"/>
</dbReference>
<dbReference type="PANTHER" id="PTHR21366:SF22">
    <property type="entry name" value="VOC DOMAIN-CONTAINING PROTEIN"/>
    <property type="match status" value="1"/>
</dbReference>
<dbReference type="AlphaFoldDB" id="A0A940NLE6"/>
<reference evidence="2" key="1">
    <citation type="submission" date="2021-04" db="EMBL/GenBank/DDBJ databases">
        <title>Genome seq and assembly of Bacillus sp.</title>
        <authorList>
            <person name="Chhetri G."/>
        </authorList>
    </citation>
    <scope>NUCLEOTIDE SEQUENCE</scope>
    <source>
        <strain evidence="2">RG28</strain>
    </source>
</reference>
<dbReference type="Gene3D" id="3.10.180.10">
    <property type="entry name" value="2,3-Dihydroxybiphenyl 1,2-Dioxygenase, domain 1"/>
    <property type="match status" value="1"/>
</dbReference>
<organism evidence="2 3">
    <name type="scientific">Gottfriedia endophytica</name>
    <dbReference type="NCBI Taxonomy" id="2820819"/>
    <lineage>
        <taxon>Bacteria</taxon>
        <taxon>Bacillati</taxon>
        <taxon>Bacillota</taxon>
        <taxon>Bacilli</taxon>
        <taxon>Bacillales</taxon>
        <taxon>Bacillaceae</taxon>
        <taxon>Gottfriedia</taxon>
    </lineage>
</organism>
<dbReference type="InterPro" id="IPR025870">
    <property type="entry name" value="Glyoxalase-like_dom"/>
</dbReference>
<name>A0A940NLE6_9BACI</name>
<dbReference type="Pfam" id="PF12681">
    <property type="entry name" value="Glyoxalase_2"/>
    <property type="match status" value="1"/>
</dbReference>
<keyword evidence="3" id="KW-1185">Reference proteome</keyword>
<gene>
    <name evidence="2" type="ORF">J5Y03_03935</name>
</gene>
<protein>
    <submittedName>
        <fullName evidence="2">VOC family protein</fullName>
    </submittedName>
</protein>
<dbReference type="Proteomes" id="UP000682134">
    <property type="component" value="Unassembled WGS sequence"/>
</dbReference>
<sequence>MKYVIIYVSNFEESLAFYCNQLGLSIRNNHGSYIELDTGSTILAMILKENVNEMTGLPKPSDISSQTFELGFVTEDVIGMVEKLRENGVKIIKEPIEKPWGQTVAYVADPDQHYIEICSRVE</sequence>
<dbReference type="InterPro" id="IPR050383">
    <property type="entry name" value="GlyoxalaseI/FosfomycinResist"/>
</dbReference>
<dbReference type="CDD" id="cd07264">
    <property type="entry name" value="VOC_like"/>
    <property type="match status" value="1"/>
</dbReference>
<dbReference type="PANTHER" id="PTHR21366">
    <property type="entry name" value="GLYOXALASE FAMILY PROTEIN"/>
    <property type="match status" value="1"/>
</dbReference>
<evidence type="ECO:0000313" key="3">
    <source>
        <dbReference type="Proteomes" id="UP000682134"/>
    </source>
</evidence>
<dbReference type="PROSITE" id="PS51819">
    <property type="entry name" value="VOC"/>
    <property type="match status" value="1"/>
</dbReference>
<evidence type="ECO:0000313" key="2">
    <source>
        <dbReference type="EMBL" id="MBP0724334.1"/>
    </source>
</evidence>
<accession>A0A940NLE6</accession>
<dbReference type="InterPro" id="IPR029068">
    <property type="entry name" value="Glyas_Bleomycin-R_OHBP_Dase"/>
</dbReference>
<evidence type="ECO:0000259" key="1">
    <source>
        <dbReference type="PROSITE" id="PS51819"/>
    </source>
</evidence>
<proteinExistence type="predicted"/>
<dbReference type="InterPro" id="IPR037523">
    <property type="entry name" value="VOC_core"/>
</dbReference>
<dbReference type="EMBL" id="JAGIYQ010000002">
    <property type="protein sequence ID" value="MBP0724334.1"/>
    <property type="molecule type" value="Genomic_DNA"/>
</dbReference>
<feature type="domain" description="VOC" evidence="1">
    <location>
        <begin position="1"/>
        <end position="120"/>
    </location>
</feature>